<evidence type="ECO:0000313" key="6">
    <source>
        <dbReference type="Proteomes" id="UP001500185"/>
    </source>
</evidence>
<dbReference type="PANTHER" id="PTHR33867">
    <property type="entry name" value="RIBOSOME MATURATION FACTOR RIMP"/>
    <property type="match status" value="1"/>
</dbReference>
<dbReference type="HAMAP" id="MF_01077">
    <property type="entry name" value="RimP"/>
    <property type="match status" value="1"/>
</dbReference>
<protein>
    <recommendedName>
        <fullName evidence="3">Ribosome maturation factor RimP</fullName>
    </recommendedName>
</protein>
<evidence type="ECO:0000313" key="5">
    <source>
        <dbReference type="EMBL" id="GAA0755694.1"/>
    </source>
</evidence>
<dbReference type="SUPFAM" id="SSF75420">
    <property type="entry name" value="YhbC-like, N-terminal domain"/>
    <property type="match status" value="1"/>
</dbReference>
<name>A0ABN1K5S1_9FLAO</name>
<dbReference type="PANTHER" id="PTHR33867:SF1">
    <property type="entry name" value="RIBOSOME MATURATION FACTOR RIMP"/>
    <property type="match status" value="1"/>
</dbReference>
<dbReference type="InterPro" id="IPR035956">
    <property type="entry name" value="RimP_N_sf"/>
</dbReference>
<reference evidence="5 6" key="1">
    <citation type="journal article" date="2019" name="Int. J. Syst. Evol. Microbiol.">
        <title>The Global Catalogue of Microorganisms (GCM) 10K type strain sequencing project: providing services to taxonomists for standard genome sequencing and annotation.</title>
        <authorList>
            <consortium name="The Broad Institute Genomics Platform"/>
            <consortium name="The Broad Institute Genome Sequencing Center for Infectious Disease"/>
            <person name="Wu L."/>
            <person name="Ma J."/>
        </authorList>
    </citation>
    <scope>NUCLEOTIDE SEQUENCE [LARGE SCALE GENOMIC DNA]</scope>
    <source>
        <strain evidence="5 6">JCM 16231</strain>
    </source>
</reference>
<dbReference type="RefSeq" id="WP_224453574.1">
    <property type="nucleotide sequence ID" value="NZ_BAAAGG010000005.1"/>
</dbReference>
<dbReference type="Pfam" id="PF02576">
    <property type="entry name" value="RimP_N"/>
    <property type="match status" value="1"/>
</dbReference>
<dbReference type="Proteomes" id="UP001500185">
    <property type="component" value="Unassembled WGS sequence"/>
</dbReference>
<comment type="function">
    <text evidence="3">Required for maturation of 30S ribosomal subunits.</text>
</comment>
<dbReference type="InterPro" id="IPR028989">
    <property type="entry name" value="RimP_N"/>
</dbReference>
<dbReference type="EMBL" id="BAAAGG010000005">
    <property type="protein sequence ID" value="GAA0755694.1"/>
    <property type="molecule type" value="Genomic_DNA"/>
</dbReference>
<comment type="subcellular location">
    <subcellularLocation>
        <location evidence="3">Cytoplasm</location>
    </subcellularLocation>
</comment>
<feature type="domain" description="Ribosome maturation factor RimP N-terminal" evidence="4">
    <location>
        <begin position="21"/>
        <end position="77"/>
    </location>
</feature>
<accession>A0ABN1K5S1</accession>
<dbReference type="NCBIfam" id="NF002531">
    <property type="entry name" value="PRK02001.1"/>
    <property type="match status" value="1"/>
</dbReference>
<keyword evidence="6" id="KW-1185">Reference proteome</keyword>
<keyword evidence="1 3" id="KW-0963">Cytoplasm</keyword>
<evidence type="ECO:0000259" key="4">
    <source>
        <dbReference type="Pfam" id="PF02576"/>
    </source>
</evidence>
<evidence type="ECO:0000256" key="2">
    <source>
        <dbReference type="ARBA" id="ARBA00022517"/>
    </source>
</evidence>
<proteinExistence type="inferred from homology"/>
<dbReference type="InterPro" id="IPR003728">
    <property type="entry name" value="Ribosome_maturation_RimP"/>
</dbReference>
<gene>
    <name evidence="3 5" type="primary">rimP</name>
    <name evidence="5" type="ORF">GCM10009433_10440</name>
</gene>
<organism evidence="5 6">
    <name type="scientific">Psychroflexus lacisalsi</name>
    <dbReference type="NCBI Taxonomy" id="503928"/>
    <lineage>
        <taxon>Bacteria</taxon>
        <taxon>Pseudomonadati</taxon>
        <taxon>Bacteroidota</taxon>
        <taxon>Flavobacteriia</taxon>
        <taxon>Flavobacteriales</taxon>
        <taxon>Flavobacteriaceae</taxon>
        <taxon>Psychroflexus</taxon>
    </lineage>
</organism>
<dbReference type="Gene3D" id="3.30.300.70">
    <property type="entry name" value="RimP-like superfamily, N-terminal"/>
    <property type="match status" value="1"/>
</dbReference>
<comment type="caution">
    <text evidence="5">The sequence shown here is derived from an EMBL/GenBank/DDBJ whole genome shotgun (WGS) entry which is preliminary data.</text>
</comment>
<evidence type="ECO:0000256" key="3">
    <source>
        <dbReference type="HAMAP-Rule" id="MF_01077"/>
    </source>
</evidence>
<sequence length="157" mass="17716">MALEKEQIMTLVKEGLQEDESLFLIDLQISNGNNIKVIIDGDRDLSISDCVNISRAIEHNLDREIEDFSLEVASCGATEPLEHLRQFQKNVGRKLSVVTEEEKIEADLIGVEDDIIHLKWVAKEPKPVGKGKHKVQKEAKIAFDDIVKAQVIINFNK</sequence>
<comment type="similarity">
    <text evidence="3">Belongs to the RimP family.</text>
</comment>
<evidence type="ECO:0000256" key="1">
    <source>
        <dbReference type="ARBA" id="ARBA00022490"/>
    </source>
</evidence>
<keyword evidence="2 3" id="KW-0690">Ribosome biogenesis</keyword>